<evidence type="ECO:0000256" key="1">
    <source>
        <dbReference type="SAM" id="MobiDB-lite"/>
    </source>
</evidence>
<evidence type="ECO:0000313" key="3">
    <source>
        <dbReference type="Proteomes" id="UP001362999"/>
    </source>
</evidence>
<organism evidence="2 3">
    <name type="scientific">Favolaschia claudopus</name>
    <dbReference type="NCBI Taxonomy" id="2862362"/>
    <lineage>
        <taxon>Eukaryota</taxon>
        <taxon>Fungi</taxon>
        <taxon>Dikarya</taxon>
        <taxon>Basidiomycota</taxon>
        <taxon>Agaricomycotina</taxon>
        <taxon>Agaricomycetes</taxon>
        <taxon>Agaricomycetidae</taxon>
        <taxon>Agaricales</taxon>
        <taxon>Marasmiineae</taxon>
        <taxon>Mycenaceae</taxon>
        <taxon>Favolaschia</taxon>
    </lineage>
</organism>
<name>A0AAW0EAU4_9AGAR</name>
<gene>
    <name evidence="2" type="ORF">R3P38DRAFT_2759395</name>
</gene>
<protein>
    <submittedName>
        <fullName evidence="2">Uncharacterized protein</fullName>
    </submittedName>
</protein>
<proteinExistence type="predicted"/>
<dbReference type="AlphaFoldDB" id="A0AAW0EAU4"/>
<sequence length="147" mass="16912">MLEYIEFFPQSKVSDFGLGISPKSNSRHIREFHFSPSRERHRRRGEFKFLKVQDQHQNLNLISRRPPSDVRKVGSSQFPAQSCEHQHRSQQSKFDFSASAEHRLCAKTFPESSELLASASLVPLDSSRSNGLFESQRNSTPSSQYQL</sequence>
<feature type="region of interest" description="Disordered" evidence="1">
    <location>
        <begin position="128"/>
        <end position="147"/>
    </location>
</feature>
<keyword evidence="3" id="KW-1185">Reference proteome</keyword>
<reference evidence="2 3" key="1">
    <citation type="journal article" date="2024" name="J Genomics">
        <title>Draft genome sequencing and assembly of Favolaschia claudopus CIRM-BRFM 2984 isolated from oak limbs.</title>
        <authorList>
            <person name="Navarro D."/>
            <person name="Drula E."/>
            <person name="Chaduli D."/>
            <person name="Cazenave R."/>
            <person name="Ahrendt S."/>
            <person name="Wang J."/>
            <person name="Lipzen A."/>
            <person name="Daum C."/>
            <person name="Barry K."/>
            <person name="Grigoriev I.V."/>
            <person name="Favel A."/>
            <person name="Rosso M.N."/>
            <person name="Martin F."/>
        </authorList>
    </citation>
    <scope>NUCLEOTIDE SEQUENCE [LARGE SCALE GENOMIC DNA]</scope>
    <source>
        <strain evidence="2 3">CIRM-BRFM 2984</strain>
    </source>
</reference>
<feature type="region of interest" description="Disordered" evidence="1">
    <location>
        <begin position="64"/>
        <end position="95"/>
    </location>
</feature>
<comment type="caution">
    <text evidence="2">The sequence shown here is derived from an EMBL/GenBank/DDBJ whole genome shotgun (WGS) entry which is preliminary data.</text>
</comment>
<dbReference type="EMBL" id="JAWWNJ010000003">
    <property type="protein sequence ID" value="KAK7060050.1"/>
    <property type="molecule type" value="Genomic_DNA"/>
</dbReference>
<dbReference type="Proteomes" id="UP001362999">
    <property type="component" value="Unassembled WGS sequence"/>
</dbReference>
<accession>A0AAW0EAU4</accession>
<evidence type="ECO:0000313" key="2">
    <source>
        <dbReference type="EMBL" id="KAK7060050.1"/>
    </source>
</evidence>